<dbReference type="PANTHER" id="PTHR32305:SF15">
    <property type="entry name" value="PROTEIN RHSA-RELATED"/>
    <property type="match status" value="1"/>
</dbReference>
<evidence type="ECO:0000313" key="1">
    <source>
        <dbReference type="EMBL" id="MFC3684707.1"/>
    </source>
</evidence>
<protein>
    <submittedName>
        <fullName evidence="1">Ig-like domain-containing protein</fullName>
    </submittedName>
</protein>
<gene>
    <name evidence="1" type="ORF">ACFOPI_13970</name>
</gene>
<proteinExistence type="predicted"/>
<dbReference type="InterPro" id="IPR013783">
    <property type="entry name" value="Ig-like_fold"/>
</dbReference>
<dbReference type="NCBIfam" id="TIGR03696">
    <property type="entry name" value="Rhs_assc_core"/>
    <property type="match status" value="1"/>
</dbReference>
<dbReference type="RefSeq" id="WP_382174759.1">
    <property type="nucleotide sequence ID" value="NZ_JBHRXX010000005.1"/>
</dbReference>
<accession>A0ABV7W5K2</accession>
<reference evidence="2" key="1">
    <citation type="journal article" date="2019" name="Int. J. Syst. Evol. Microbiol.">
        <title>The Global Catalogue of Microorganisms (GCM) 10K type strain sequencing project: providing services to taxonomists for standard genome sequencing and annotation.</title>
        <authorList>
            <consortium name="The Broad Institute Genomics Platform"/>
            <consortium name="The Broad Institute Genome Sequencing Center for Infectious Disease"/>
            <person name="Wu L."/>
            <person name="Ma J."/>
        </authorList>
    </citation>
    <scope>NUCLEOTIDE SEQUENCE [LARGE SCALE GENOMIC DNA]</scope>
    <source>
        <strain evidence="2">KCTC 42501</strain>
    </source>
</reference>
<evidence type="ECO:0000313" key="2">
    <source>
        <dbReference type="Proteomes" id="UP001595729"/>
    </source>
</evidence>
<dbReference type="EMBL" id="JBHRXX010000005">
    <property type="protein sequence ID" value="MFC3684707.1"/>
    <property type="molecule type" value="Genomic_DNA"/>
</dbReference>
<organism evidence="1 2">
    <name type="scientific">Hydrogenophaga luteola</name>
    <dbReference type="NCBI Taxonomy" id="1591122"/>
    <lineage>
        <taxon>Bacteria</taxon>
        <taxon>Pseudomonadati</taxon>
        <taxon>Pseudomonadota</taxon>
        <taxon>Betaproteobacteria</taxon>
        <taxon>Burkholderiales</taxon>
        <taxon>Comamonadaceae</taxon>
        <taxon>Hydrogenophaga</taxon>
    </lineage>
</organism>
<dbReference type="InterPro" id="IPR022385">
    <property type="entry name" value="Rhs_assc_core"/>
</dbReference>
<dbReference type="InterPro" id="IPR050708">
    <property type="entry name" value="T6SS_VgrG/RHS"/>
</dbReference>
<name>A0ABV7W5K2_9BURK</name>
<dbReference type="PANTHER" id="PTHR32305">
    <property type="match status" value="1"/>
</dbReference>
<comment type="caution">
    <text evidence="1">The sequence shown here is derived from an EMBL/GenBank/DDBJ whole genome shotgun (WGS) entry which is preliminary data.</text>
</comment>
<dbReference type="Gene3D" id="2.180.10.10">
    <property type="entry name" value="RHS repeat-associated core"/>
    <property type="match status" value="1"/>
</dbReference>
<dbReference type="Proteomes" id="UP001595729">
    <property type="component" value="Unassembled WGS sequence"/>
</dbReference>
<dbReference type="Gene3D" id="2.60.40.10">
    <property type="entry name" value="Immunoglobulins"/>
    <property type="match status" value="4"/>
</dbReference>
<keyword evidence="2" id="KW-1185">Reference proteome</keyword>
<dbReference type="Pfam" id="PF17957">
    <property type="entry name" value="Big_7"/>
    <property type="match status" value="2"/>
</dbReference>
<sequence>MATDTTAPYSYSWTNAAPGTYSITAQATDNLGVVTTSAPVSVTVVNTPPTVSLTSPVAGTIFTAHSTVAIAANAVDANGTVTQVQFFNGTTLLGTDTTAPYSYSWTNVAAGTYIVTAQATDNQGAVATSGGVSIQVGSGSGDGPKLSLTAQGGTLSFHESVGLKTLGVMFEIGVLDASVQNIQQVEVLKNGSLQGVATRPYSLLNRWDYRWADVRPPGSYVFIARGTDSEGRIFYSAPVTITVLPAVEVDFKLRLPANLAASGQPMVSNAGAPIAFAIEAYPGDDRISSVLLELNDQPMGSMRKDAAPLANGAGMWRFDWASPAAGSYQVHASFTKSNGVVERYWLGRINVFAPSSVPEIQFISPESGNVSSAVNLPIVFELQGTAAAQIQGNTTLIIDGSVYSGNVPCRGKLYPEDRVRLCSVDYRMPAVGAHSLEVTANYFDVIEGVVKTLQKTLSINVVQAPTPLEISSPSFGSRHFAGTVVPVTVRAPAGQSFSRVEIFNKGRTKLGDAVQLAPGSPDWQLNWRAPARGEFVLVAIATDSQGATLVSAPVGVIVDSQYGGLISDLTLDVQPGDYSQGYYSRQAFVRFQIQTGYGSEAPSSVRYFADGVLIGSVIPTDGYIPPFEWTLPSASNPPMVWVEATDSSGFVHFSAFSELPRQWLGLSWPVRIVQPTGTQGRPPGMLDVVLDISEELGRVVRTSVGLRHADYWSQSQNYSVTFPGKNTLTEIPLTPGSGPWLLGAGVETEYGDSYSAMEDVRVSVAYPYARWLLPANYSAFAVGQSVDMQWQLENCNRCTVESVNYLSEHVDGYEYLIAPDLVSGDPFRATWNNPSIGRHILKVRPTVMGRPVLPLGESPTISVANNPPSVSITSPVAGATFAPGSTLSIAATAVDPDGGGRIANVSFFASGRLLGTRSIAPYVFNWFNAPEGSHVLTAVATDELGASGTSAPVAVAIVGNPRESITYIHTDISGSPLVGTNAAGNVLWKENYSAFGSRQMQLPGTEGQRQWFHGKEVDAETGLQNFGARHYDAVLGRFISIDPVGFQEDNLHSFNRYAYGNNNPVRYLDPDGMEPVANAVSFYNPNDVRGGFTSDGNSLVYHPNGYNPSEASRLLVLGGFEIASTVSGISSITKSVQVAKGAFATEAKLLSHFKSHGSEFGAKNAGEYLQVGRNIMQNGTKVQYLYKGEARTGYVQFMGNTSKGNAKFGFVGTNADGAITTIHTESGKSFWKMLNGNSSVRTITPAP</sequence>